<evidence type="ECO:0000259" key="4">
    <source>
        <dbReference type="PROSITE" id="PS50995"/>
    </source>
</evidence>
<dbReference type="InterPro" id="IPR000835">
    <property type="entry name" value="HTH_MarR-typ"/>
</dbReference>
<dbReference type="RefSeq" id="WP_111655217.1">
    <property type="nucleotide sequence ID" value="NZ_JACHWI010000001.1"/>
</dbReference>
<keyword evidence="1" id="KW-0805">Transcription regulation</keyword>
<dbReference type="Gene3D" id="1.10.10.10">
    <property type="entry name" value="Winged helix-like DNA-binding domain superfamily/Winged helix DNA-binding domain"/>
    <property type="match status" value="1"/>
</dbReference>
<dbReference type="PRINTS" id="PR00598">
    <property type="entry name" value="HTHMARR"/>
</dbReference>
<keyword evidence="2 5" id="KW-0238">DNA-binding</keyword>
<protein>
    <submittedName>
        <fullName evidence="5">DNA-binding MarR family transcriptional regulator</fullName>
    </submittedName>
</protein>
<gene>
    <name evidence="5" type="ORF">B0I29_13532</name>
</gene>
<dbReference type="InterPro" id="IPR011991">
    <property type="entry name" value="ArsR-like_HTH"/>
</dbReference>
<keyword evidence="6" id="KW-1185">Reference proteome</keyword>
<name>A0A327YVL6_9ACTN</name>
<dbReference type="PROSITE" id="PS01117">
    <property type="entry name" value="HTH_MARR_1"/>
    <property type="match status" value="1"/>
</dbReference>
<keyword evidence="3" id="KW-0804">Transcription</keyword>
<sequence>MQQSSTSLSFVPIAGLGSSLRIVLQRYLAEADEMVREVPCGHHGYEILRALADDDHCTLSDLARRIAVHPAVLSHRIDRLESAGLVRRESRPGDRRARRPALTGQGRAVAERVELDLRMVEATVLAPLSAAGRVSFLASLQDLSDPPQ</sequence>
<accession>A0A327YVL6</accession>
<comment type="caution">
    <text evidence="5">The sequence shown here is derived from an EMBL/GenBank/DDBJ whole genome shotgun (WGS) entry which is preliminary data.</text>
</comment>
<dbReference type="OrthoDB" id="3296622at2"/>
<dbReference type="InterPro" id="IPR036390">
    <property type="entry name" value="WH_DNA-bd_sf"/>
</dbReference>
<dbReference type="CDD" id="cd00090">
    <property type="entry name" value="HTH_ARSR"/>
    <property type="match status" value="1"/>
</dbReference>
<dbReference type="EMBL" id="QLMJ01000035">
    <property type="protein sequence ID" value="RAK24826.1"/>
    <property type="molecule type" value="Genomic_DNA"/>
</dbReference>
<dbReference type="InterPro" id="IPR039422">
    <property type="entry name" value="MarR/SlyA-like"/>
</dbReference>
<evidence type="ECO:0000256" key="1">
    <source>
        <dbReference type="ARBA" id="ARBA00023015"/>
    </source>
</evidence>
<dbReference type="PANTHER" id="PTHR33164">
    <property type="entry name" value="TRANSCRIPTIONAL REGULATOR, MARR FAMILY"/>
    <property type="match status" value="1"/>
</dbReference>
<dbReference type="PANTHER" id="PTHR33164:SF43">
    <property type="entry name" value="HTH-TYPE TRANSCRIPTIONAL REPRESSOR YETL"/>
    <property type="match status" value="1"/>
</dbReference>
<dbReference type="InterPro" id="IPR036388">
    <property type="entry name" value="WH-like_DNA-bd_sf"/>
</dbReference>
<dbReference type="PROSITE" id="PS50995">
    <property type="entry name" value="HTH_MARR_2"/>
    <property type="match status" value="1"/>
</dbReference>
<dbReference type="Proteomes" id="UP000249341">
    <property type="component" value="Unassembled WGS sequence"/>
</dbReference>
<dbReference type="GO" id="GO:0003700">
    <property type="term" value="F:DNA-binding transcription factor activity"/>
    <property type="evidence" value="ECO:0007669"/>
    <property type="project" value="InterPro"/>
</dbReference>
<dbReference type="SMART" id="SM00347">
    <property type="entry name" value="HTH_MARR"/>
    <property type="match status" value="1"/>
</dbReference>
<proteinExistence type="predicted"/>
<dbReference type="SUPFAM" id="SSF46785">
    <property type="entry name" value="Winged helix' DNA-binding domain"/>
    <property type="match status" value="1"/>
</dbReference>
<dbReference type="GO" id="GO:0006950">
    <property type="term" value="P:response to stress"/>
    <property type="evidence" value="ECO:0007669"/>
    <property type="project" value="TreeGrafter"/>
</dbReference>
<dbReference type="InterPro" id="IPR023187">
    <property type="entry name" value="Tscrpt_reg_MarR-type_CS"/>
</dbReference>
<dbReference type="AlphaFoldDB" id="A0A327YVL6"/>
<feature type="domain" description="HTH marR-type" evidence="4">
    <location>
        <begin position="1"/>
        <end position="145"/>
    </location>
</feature>
<evidence type="ECO:0000313" key="6">
    <source>
        <dbReference type="Proteomes" id="UP000249341"/>
    </source>
</evidence>
<dbReference type="Pfam" id="PF01047">
    <property type="entry name" value="MarR"/>
    <property type="match status" value="1"/>
</dbReference>
<dbReference type="GO" id="GO:0003677">
    <property type="term" value="F:DNA binding"/>
    <property type="evidence" value="ECO:0007669"/>
    <property type="project" value="UniProtKB-KW"/>
</dbReference>
<evidence type="ECO:0000313" key="5">
    <source>
        <dbReference type="EMBL" id="RAK24826.1"/>
    </source>
</evidence>
<reference evidence="5 6" key="1">
    <citation type="submission" date="2018-06" db="EMBL/GenBank/DDBJ databases">
        <title>Genomic Encyclopedia of Type Strains, Phase III (KMG-III): the genomes of soil and plant-associated and newly described type strains.</title>
        <authorList>
            <person name="Whitman W."/>
        </authorList>
    </citation>
    <scope>NUCLEOTIDE SEQUENCE [LARGE SCALE GENOMIC DNA]</scope>
    <source>
        <strain evidence="5 6">CGMCC 4.7090</strain>
    </source>
</reference>
<organism evidence="5 6">
    <name type="scientific">Actinoplanes lutulentus</name>
    <dbReference type="NCBI Taxonomy" id="1287878"/>
    <lineage>
        <taxon>Bacteria</taxon>
        <taxon>Bacillati</taxon>
        <taxon>Actinomycetota</taxon>
        <taxon>Actinomycetes</taxon>
        <taxon>Micromonosporales</taxon>
        <taxon>Micromonosporaceae</taxon>
        <taxon>Actinoplanes</taxon>
    </lineage>
</organism>
<evidence type="ECO:0000256" key="3">
    <source>
        <dbReference type="ARBA" id="ARBA00023163"/>
    </source>
</evidence>
<evidence type="ECO:0000256" key="2">
    <source>
        <dbReference type="ARBA" id="ARBA00023125"/>
    </source>
</evidence>